<dbReference type="RefSeq" id="WP_415830101.1">
    <property type="nucleotide sequence ID" value="NZ_CBCSGW010000008.1"/>
</dbReference>
<evidence type="ECO:0000259" key="2">
    <source>
        <dbReference type="Pfam" id="PF00931"/>
    </source>
</evidence>
<proteinExistence type="predicted"/>
<dbReference type="Gene3D" id="1.25.40.10">
    <property type="entry name" value="Tetratricopeptide repeat domain"/>
    <property type="match status" value="1"/>
</dbReference>
<dbReference type="InterPro" id="IPR002182">
    <property type="entry name" value="NB-ARC"/>
</dbReference>
<reference evidence="3 4" key="1">
    <citation type="submission" date="2020-01" db="EMBL/GenBank/DDBJ databases">
        <title>Kibdelosporangium persica a novel Actinomycetes from a hot desert in Iran.</title>
        <authorList>
            <person name="Safaei N."/>
            <person name="Zaburannyi N."/>
            <person name="Mueller R."/>
            <person name="Wink J."/>
        </authorList>
    </citation>
    <scope>NUCLEOTIDE SEQUENCE [LARGE SCALE GENOMIC DNA]</scope>
    <source>
        <strain evidence="3 4">4NS15</strain>
    </source>
</reference>
<dbReference type="InterPro" id="IPR036388">
    <property type="entry name" value="WH-like_DNA-bd_sf"/>
</dbReference>
<evidence type="ECO:0000256" key="1">
    <source>
        <dbReference type="PROSITE-ProRule" id="PRU00339"/>
    </source>
</evidence>
<dbReference type="EMBL" id="JAAATY010000001">
    <property type="protein sequence ID" value="NRN63445.1"/>
    <property type="molecule type" value="Genomic_DNA"/>
</dbReference>
<dbReference type="PANTHER" id="PTHR47691:SF3">
    <property type="entry name" value="HTH-TYPE TRANSCRIPTIONAL REGULATOR RV0890C-RELATED"/>
    <property type="match status" value="1"/>
</dbReference>
<keyword evidence="1" id="KW-0802">TPR repeat</keyword>
<gene>
    <name evidence="3" type="ORF">GC106_6460</name>
</gene>
<dbReference type="SUPFAM" id="SSF52540">
    <property type="entry name" value="P-loop containing nucleoside triphosphate hydrolases"/>
    <property type="match status" value="1"/>
</dbReference>
<dbReference type="Gene3D" id="1.10.10.10">
    <property type="entry name" value="Winged helix-like DNA-binding domain superfamily/Winged helix DNA-binding domain"/>
    <property type="match status" value="1"/>
</dbReference>
<organism evidence="3 4">
    <name type="scientific">Kibdelosporangium persicum</name>
    <dbReference type="NCBI Taxonomy" id="2698649"/>
    <lineage>
        <taxon>Bacteria</taxon>
        <taxon>Bacillati</taxon>
        <taxon>Actinomycetota</taxon>
        <taxon>Actinomycetes</taxon>
        <taxon>Pseudonocardiales</taxon>
        <taxon>Pseudonocardiaceae</taxon>
        <taxon>Kibdelosporangium</taxon>
    </lineage>
</organism>
<dbReference type="InterPro" id="IPR011990">
    <property type="entry name" value="TPR-like_helical_dom_sf"/>
</dbReference>
<dbReference type="Pfam" id="PF00931">
    <property type="entry name" value="NB-ARC"/>
    <property type="match status" value="1"/>
</dbReference>
<dbReference type="Pfam" id="PF13424">
    <property type="entry name" value="TPR_12"/>
    <property type="match status" value="1"/>
</dbReference>
<dbReference type="SUPFAM" id="SSF48452">
    <property type="entry name" value="TPR-like"/>
    <property type="match status" value="1"/>
</dbReference>
<dbReference type="PROSITE" id="PS50005">
    <property type="entry name" value="TPR"/>
    <property type="match status" value="1"/>
</dbReference>
<dbReference type="PANTHER" id="PTHR47691">
    <property type="entry name" value="REGULATOR-RELATED"/>
    <property type="match status" value="1"/>
</dbReference>
<dbReference type="InterPro" id="IPR019734">
    <property type="entry name" value="TPR_rpt"/>
</dbReference>
<dbReference type="InterPro" id="IPR029787">
    <property type="entry name" value="Nucleotide_cyclase"/>
</dbReference>
<feature type="domain" description="NB-ARC" evidence="2">
    <location>
        <begin position="166"/>
        <end position="318"/>
    </location>
</feature>
<sequence>MVIVPSTVPKSHFVEALPGELLTGLRAHNQAHPDEEQIRLRMALHAGEIHIDEHGVVGRAVNLAFRLLDWHVFRRMQSQSDALLAVIASVWFYEEVIWHSPAANWSAYQQVRVTNKDVDTAAWIFLPDATVRPGPPAADPPSPVPRQLPVDMRHFAGRAREIDRLDELAESSAGVIMAIDGSAGIGKTTLVTHWAHRVKDRFPDGQLYVNLRGFDLREPMTTDQALHGFLLALGVAAQGVPADLDAKAALYRSLLVHQRMLIVLDNARSAEHVRPLLPGAARCMVLVTSRNRLDSLVVREGAHRIALDGMSFDESLALLAGRMGGSRLDAEPAAIRDLVDLCAGLPLALSIAVARVTGPISALVRQIRQERYRLDALDLGVDIDLNLRAVFSWSYEVLSPHAARLFRMLGLHPGPSIDLHACCAITGVDRKETRSLLNELVRTHLLTEGQDGRFRFHDLLRAYANELAEDDRERHHTAVRMLEYYVDISLTADRLIQPFQQARFPSAGHVVSRPELTSYADAMAWFVAEHPTLLAMVRLAADEGIVGQCWKLAWTCTVFLRRSGFCEDRIAVHRIAWNAAREHGDVAGQITSGRHLATALARLGRLDQALAQLTQAMGVIETAADDLDLAHYHLSFARIHEAKGDPATALTHAQQAWEGVQAMNEPLRRADALNVMGRQLSLLGNHAEALPVCERALALYSLHGNREGQAEVLMTIGDTQRQLGRVHEAVAHYRQAIDLDRDLGDQYWEAIGLEHLADARMDIGEAVAAEPELRRAVEILEQLRHPDTDRVRSKWFSVRTRSAGG</sequence>
<dbReference type="Gene3D" id="3.30.70.1230">
    <property type="entry name" value="Nucleotide cyclase"/>
    <property type="match status" value="1"/>
</dbReference>
<dbReference type="PRINTS" id="PR00364">
    <property type="entry name" value="DISEASERSIST"/>
</dbReference>
<evidence type="ECO:0000313" key="4">
    <source>
        <dbReference type="Proteomes" id="UP000763557"/>
    </source>
</evidence>
<dbReference type="SMART" id="SM00028">
    <property type="entry name" value="TPR"/>
    <property type="match status" value="3"/>
</dbReference>
<name>A0ABX2EWN6_9PSEU</name>
<accession>A0ABX2EWN6</accession>
<keyword evidence="4" id="KW-1185">Reference proteome</keyword>
<feature type="repeat" description="TPR" evidence="1">
    <location>
        <begin position="710"/>
        <end position="743"/>
    </location>
</feature>
<dbReference type="InterPro" id="IPR027417">
    <property type="entry name" value="P-loop_NTPase"/>
</dbReference>
<dbReference type="SUPFAM" id="SSF55073">
    <property type="entry name" value="Nucleotide cyclase"/>
    <property type="match status" value="1"/>
</dbReference>
<comment type="caution">
    <text evidence="3">The sequence shown here is derived from an EMBL/GenBank/DDBJ whole genome shotgun (WGS) entry which is preliminary data.</text>
</comment>
<dbReference type="Gene3D" id="3.40.50.300">
    <property type="entry name" value="P-loop containing nucleotide triphosphate hydrolases"/>
    <property type="match status" value="1"/>
</dbReference>
<evidence type="ECO:0000313" key="3">
    <source>
        <dbReference type="EMBL" id="NRN63445.1"/>
    </source>
</evidence>
<protein>
    <submittedName>
        <fullName evidence="3">Transcriptional regulator RedD</fullName>
    </submittedName>
</protein>
<dbReference type="Proteomes" id="UP000763557">
    <property type="component" value="Unassembled WGS sequence"/>
</dbReference>